<reference evidence="1 2" key="1">
    <citation type="submission" date="2020-08" db="EMBL/GenBank/DDBJ databases">
        <title>A Genomic Blueprint of the Chicken Gut Microbiome.</title>
        <authorList>
            <person name="Gilroy R."/>
            <person name="Ravi A."/>
            <person name="Getino M."/>
            <person name="Pursley I."/>
            <person name="Horton D.L."/>
            <person name="Alikhan N.-F."/>
            <person name="Baker D."/>
            <person name="Gharbi K."/>
            <person name="Hall N."/>
            <person name="Watson M."/>
            <person name="Adriaenssens E.M."/>
            <person name="Foster-Nyarko E."/>
            <person name="Jarju S."/>
            <person name="Secka A."/>
            <person name="Antonio M."/>
            <person name="Oren A."/>
            <person name="Chaudhuri R."/>
            <person name="La Ragione R.M."/>
            <person name="Hildebrand F."/>
            <person name="Pallen M.J."/>
        </authorList>
    </citation>
    <scope>NUCLEOTIDE SEQUENCE [LARGE SCALE GENOMIC DNA]</scope>
    <source>
        <strain evidence="1 2">Sa2BUA9</strain>
    </source>
</reference>
<name>A0ABR8R5S4_9BACI</name>
<comment type="caution">
    <text evidence="1">The sequence shown here is derived from an EMBL/GenBank/DDBJ whole genome shotgun (WGS) entry which is preliminary data.</text>
</comment>
<dbReference type="RefSeq" id="WP_191696550.1">
    <property type="nucleotide sequence ID" value="NZ_JACSQO010000001.1"/>
</dbReference>
<dbReference type="Pfam" id="PF16895">
    <property type="entry name" value="DUF5085"/>
    <property type="match status" value="1"/>
</dbReference>
<evidence type="ECO:0000313" key="1">
    <source>
        <dbReference type="EMBL" id="MBD7943126.1"/>
    </source>
</evidence>
<sequence length="149" mass="17457">MIVEDHQIAYRNVASKKYNFVPEEIELAFQDFVQLLSKHNYSPAGVVFYTILSEPTAEVMTAEIFLTINEDSLVIPSEEAVKFTSYFCVDNLLMTRVKDDFVLKSQEKYWELFSYMEQKKYVQKTPLFIQMKKMHTTNSSYVEMSIGVF</sequence>
<proteinExistence type="predicted"/>
<gene>
    <name evidence="1" type="ORF">H9650_03265</name>
</gene>
<accession>A0ABR8R5S4</accession>
<dbReference type="Proteomes" id="UP000640786">
    <property type="component" value="Unassembled WGS sequence"/>
</dbReference>
<protein>
    <submittedName>
        <fullName evidence="1">DUF5085 family protein</fullName>
    </submittedName>
</protein>
<keyword evidence="2" id="KW-1185">Reference proteome</keyword>
<evidence type="ECO:0000313" key="2">
    <source>
        <dbReference type="Proteomes" id="UP000640786"/>
    </source>
</evidence>
<organism evidence="1 2">
    <name type="scientific">Psychrobacillus faecigallinarum</name>
    <dbReference type="NCBI Taxonomy" id="2762235"/>
    <lineage>
        <taxon>Bacteria</taxon>
        <taxon>Bacillati</taxon>
        <taxon>Bacillota</taxon>
        <taxon>Bacilli</taxon>
        <taxon>Bacillales</taxon>
        <taxon>Bacillaceae</taxon>
        <taxon>Psychrobacillus</taxon>
    </lineage>
</organism>
<dbReference type="InterPro" id="IPR031664">
    <property type="entry name" value="DUF5085"/>
</dbReference>
<dbReference type="EMBL" id="JACSQO010000001">
    <property type="protein sequence ID" value="MBD7943126.1"/>
    <property type="molecule type" value="Genomic_DNA"/>
</dbReference>